<dbReference type="EMBL" id="AVBG01000001">
    <property type="protein sequence ID" value="KGP92830.1"/>
    <property type="molecule type" value="Genomic_DNA"/>
</dbReference>
<dbReference type="Pfam" id="PF06569">
    <property type="entry name" value="DUF1128"/>
    <property type="match status" value="1"/>
</dbReference>
<name>A0A0A2VGW3_9BACI</name>
<gene>
    <name evidence="1" type="ORF">N780_10785</name>
</gene>
<dbReference type="STRING" id="1385513.N780_10785"/>
<accession>A0A0A2VGW3</accession>
<reference evidence="1 2" key="1">
    <citation type="submission" date="2013-08" db="EMBL/GenBank/DDBJ databases">
        <title>Genome of Pontibacillus chungwhensis.</title>
        <authorList>
            <person name="Wang Q."/>
            <person name="Wang G."/>
        </authorList>
    </citation>
    <scope>NUCLEOTIDE SEQUENCE [LARGE SCALE GENOMIC DNA]</scope>
    <source>
        <strain evidence="1 2">BH030062</strain>
    </source>
</reference>
<protein>
    <submittedName>
        <fullName evidence="1">Uncharacterized protein</fullName>
    </submittedName>
</protein>
<comment type="caution">
    <text evidence="1">The sequence shown here is derived from an EMBL/GenBank/DDBJ whole genome shotgun (WGS) entry which is preliminary data.</text>
</comment>
<dbReference type="RefSeq" id="WP_036778623.1">
    <property type="nucleotide sequence ID" value="NZ_AVBG01000001.1"/>
</dbReference>
<dbReference type="eggNOG" id="COG4840">
    <property type="taxonomic scope" value="Bacteria"/>
</dbReference>
<organism evidence="1 2">
    <name type="scientific">Pontibacillus chungwhensis BH030062</name>
    <dbReference type="NCBI Taxonomy" id="1385513"/>
    <lineage>
        <taxon>Bacteria</taxon>
        <taxon>Bacillati</taxon>
        <taxon>Bacillota</taxon>
        <taxon>Bacilli</taxon>
        <taxon>Bacillales</taxon>
        <taxon>Bacillaceae</taxon>
        <taxon>Pontibacillus</taxon>
    </lineage>
</organism>
<dbReference type="OrthoDB" id="2361695at2"/>
<evidence type="ECO:0000313" key="2">
    <source>
        <dbReference type="Proteomes" id="UP000030153"/>
    </source>
</evidence>
<keyword evidence="2" id="KW-1185">Reference proteome</keyword>
<sequence>MDLNTPTNDNLVFMINTLAEQLQVVNRGLMDPEDYDIKHYEDIKDMYDMVQMKKGQLSVSELQAVVGELGKYRVKA</sequence>
<dbReference type="InterPro" id="IPR009507">
    <property type="entry name" value="UPF0435"/>
</dbReference>
<dbReference type="Proteomes" id="UP000030153">
    <property type="component" value="Unassembled WGS sequence"/>
</dbReference>
<evidence type="ECO:0000313" key="1">
    <source>
        <dbReference type="EMBL" id="KGP92830.1"/>
    </source>
</evidence>
<proteinExistence type="predicted"/>
<dbReference type="AlphaFoldDB" id="A0A0A2VGW3"/>